<sequence length="516" mass="60214">MAHELFFEICGKKPIDIDMFFLEQQYFPKIDYEPRMTVFFPMPRAIQGLETIQGCAFSNLETYQSTIFSLFLSSVCHAAGHAKVTDFKKYKKWMVNKNKKRAYETFEFIEDIRVNEFLKKEFSEYHTEINKIQEYFTNIYEKKNLENVKKNSKKVFSNRFVSDIKIKREQLQEKILNLNSEEDEEFIKIADEVYESSNIISDFRLPFTDHYSHPKRIEKWIENINLSTEGKFLSIVERFNDVWFEQLKRRAKVRKKYGGITDDLEFDKIDFAPENIGEYLRLKNATHLFLKKMSSQMKMTPNVMDEGMPEDMGLLQMQAAIQAVAAQNNSIQIFEQDDYRRIEEEWAIVVDTSSSMRLKFDEMKKFAICLGEAANEVNSKNGKWGFFTFNNNFTIVKDHYENFDANSKSRIGGIEIKGFSFIADAVKLCSRILERENIERRYIFLITDGQALGTYEADKKMEEAVEAARKKGISVVAIGMPTGVTKIFSMCMPYEGLRKTVARFLGAYTMLAGDDL</sequence>
<feature type="domain" description="VWFA" evidence="1">
    <location>
        <begin position="345"/>
        <end position="480"/>
    </location>
</feature>
<dbReference type="PROSITE" id="PS50234">
    <property type="entry name" value="VWFA"/>
    <property type="match status" value="1"/>
</dbReference>
<evidence type="ECO:0000313" key="2">
    <source>
        <dbReference type="EMBL" id="QLH03809.1"/>
    </source>
</evidence>
<dbReference type="EMBL" id="CP026993">
    <property type="protein sequence ID" value="QLH03809.1"/>
    <property type="molecule type" value="Genomic_DNA"/>
</dbReference>
<name>A0A7D5M4Y1_9ARCH</name>
<dbReference type="OrthoDB" id="2822at2157"/>
<dbReference type="Proteomes" id="UP000509771">
    <property type="component" value="Chromosome"/>
</dbReference>
<organism evidence="2 3">
    <name type="scientific">Nitrosopumilus cobalaminigenes</name>
    <dbReference type="NCBI Taxonomy" id="1470066"/>
    <lineage>
        <taxon>Archaea</taxon>
        <taxon>Nitrososphaerota</taxon>
        <taxon>Nitrososphaeria</taxon>
        <taxon>Nitrosopumilales</taxon>
        <taxon>Nitrosopumilaceae</taxon>
        <taxon>Nitrosopumilus</taxon>
    </lineage>
</organism>
<dbReference type="AlphaFoldDB" id="A0A7D5M4Y1"/>
<proteinExistence type="predicted"/>
<reference evidence="2 3" key="1">
    <citation type="submission" date="2018-02" db="EMBL/GenBank/DDBJ databases">
        <title>Complete genome of Nitrosopumilus cobalaminigenes HCA1.</title>
        <authorList>
            <person name="Qin W."/>
            <person name="Zheng Y."/>
            <person name="Stahl D.A."/>
        </authorList>
    </citation>
    <scope>NUCLEOTIDE SEQUENCE [LARGE SCALE GENOMIC DNA]</scope>
    <source>
        <strain evidence="2 3">HCA1</strain>
    </source>
</reference>
<gene>
    <name evidence="2" type="ORF">C5F47_04490</name>
</gene>
<dbReference type="SUPFAM" id="SSF53300">
    <property type="entry name" value="vWA-like"/>
    <property type="match status" value="1"/>
</dbReference>
<evidence type="ECO:0000313" key="3">
    <source>
        <dbReference type="Proteomes" id="UP000509771"/>
    </source>
</evidence>
<dbReference type="Pfam" id="PF00092">
    <property type="entry name" value="VWA"/>
    <property type="match status" value="1"/>
</dbReference>
<dbReference type="Gene3D" id="3.40.50.410">
    <property type="entry name" value="von Willebrand factor, type A domain"/>
    <property type="match status" value="1"/>
</dbReference>
<accession>A0A7D5M4Y1</accession>
<dbReference type="SMART" id="SM00327">
    <property type="entry name" value="VWA"/>
    <property type="match status" value="1"/>
</dbReference>
<dbReference type="InterPro" id="IPR002035">
    <property type="entry name" value="VWF_A"/>
</dbReference>
<protein>
    <submittedName>
        <fullName evidence="2">VWA domain-containing protein</fullName>
    </submittedName>
</protein>
<evidence type="ECO:0000259" key="1">
    <source>
        <dbReference type="PROSITE" id="PS50234"/>
    </source>
</evidence>
<dbReference type="KEGG" id="ncl:C5F47_04490"/>
<dbReference type="InterPro" id="IPR036465">
    <property type="entry name" value="vWFA_dom_sf"/>
</dbReference>
<keyword evidence="3" id="KW-1185">Reference proteome</keyword>
<dbReference type="CDD" id="cd00198">
    <property type="entry name" value="vWFA"/>
    <property type="match status" value="1"/>
</dbReference>